<dbReference type="AlphaFoldDB" id="A0A174GZL4"/>
<dbReference type="Pfam" id="PF02826">
    <property type="entry name" value="2-Hacid_dh_C"/>
    <property type="match status" value="1"/>
</dbReference>
<comment type="similarity">
    <text evidence="1 4">Belongs to the D-isomer specific 2-hydroxyacid dehydrogenase family.</text>
</comment>
<name>A0A174GZL4_9FIRM</name>
<dbReference type="FunFam" id="3.40.50.720:FF:000203">
    <property type="entry name" value="D-3-phosphoglycerate dehydrogenase (SerA)"/>
    <property type="match status" value="1"/>
</dbReference>
<evidence type="ECO:0000256" key="1">
    <source>
        <dbReference type="ARBA" id="ARBA00005854"/>
    </source>
</evidence>
<accession>A0A174GZL4</accession>
<keyword evidence="3" id="KW-0520">NAD</keyword>
<evidence type="ECO:0000256" key="3">
    <source>
        <dbReference type="ARBA" id="ARBA00023027"/>
    </source>
</evidence>
<dbReference type="InterPro" id="IPR029753">
    <property type="entry name" value="D-isomer_DH_CS"/>
</dbReference>
<dbReference type="Proteomes" id="UP000095431">
    <property type="component" value="Unassembled WGS sequence"/>
</dbReference>
<dbReference type="PANTHER" id="PTHR43761">
    <property type="entry name" value="D-ISOMER SPECIFIC 2-HYDROXYACID DEHYDROGENASE FAMILY PROTEIN (AFU_ORTHOLOGUE AFUA_1G13630)"/>
    <property type="match status" value="1"/>
</dbReference>
<reference evidence="7 8" key="1">
    <citation type="submission" date="2015-09" db="EMBL/GenBank/DDBJ databases">
        <authorList>
            <consortium name="Pathogen Informatics"/>
        </authorList>
    </citation>
    <scope>NUCLEOTIDE SEQUENCE [LARGE SCALE GENOMIC DNA]</scope>
    <source>
        <strain evidence="7 8">2789STDY5834863</strain>
    </source>
</reference>
<evidence type="ECO:0000313" key="7">
    <source>
        <dbReference type="EMBL" id="CUO66259.1"/>
    </source>
</evidence>
<feature type="domain" description="D-isomer specific 2-hydroxyacid dehydrogenase catalytic" evidence="5">
    <location>
        <begin position="24"/>
        <end position="315"/>
    </location>
</feature>
<dbReference type="PANTHER" id="PTHR43761:SF1">
    <property type="entry name" value="D-ISOMER SPECIFIC 2-HYDROXYACID DEHYDROGENASE CATALYTIC DOMAIN-CONTAINING PROTEIN-RELATED"/>
    <property type="match status" value="1"/>
</dbReference>
<gene>
    <name evidence="7" type="primary">hprA</name>
    <name evidence="7" type="ORF">ERS852478_03495</name>
</gene>
<dbReference type="InterPro" id="IPR036291">
    <property type="entry name" value="NAD(P)-bd_dom_sf"/>
</dbReference>
<dbReference type="GO" id="GO:0008465">
    <property type="term" value="F:hydroxypyruvate reductase (NADH) activity"/>
    <property type="evidence" value="ECO:0007669"/>
    <property type="project" value="UniProtKB-EC"/>
</dbReference>
<evidence type="ECO:0000259" key="6">
    <source>
        <dbReference type="Pfam" id="PF02826"/>
    </source>
</evidence>
<sequence>MKVVITDYQYENIDSERSIITGAGYELFDYQVKTTPDLIPVVKDADAVITQYSDINAEVIEHMQNCKIIIKYGIGVNNIDCEAASKKGIYVCNVPDYGVDEVSDHACTMLLALGKKLPILAKSFRKGEWGYSSVVPLLRLSECTLGLVGFGRIPKMVARKMSAFGMKVIAYDPYINETAAQELNVTPVTLEQLLKDSDLISVHCPLTKDTYHLIGKEEMTLLKPNAILVNTARGGIIDEAALIEALQNGKISGAGVDVFENEPVTPEHPLLHMDNVIATPHSAWYSETAIHTLQRKVAEEVVNVLNGNPPFNCVNMK</sequence>
<evidence type="ECO:0000256" key="2">
    <source>
        <dbReference type="ARBA" id="ARBA00023002"/>
    </source>
</evidence>
<evidence type="ECO:0000259" key="5">
    <source>
        <dbReference type="Pfam" id="PF00389"/>
    </source>
</evidence>
<organism evidence="7 8">
    <name type="scientific">Blautia wexlerae</name>
    <dbReference type="NCBI Taxonomy" id="418240"/>
    <lineage>
        <taxon>Bacteria</taxon>
        <taxon>Bacillati</taxon>
        <taxon>Bacillota</taxon>
        <taxon>Clostridia</taxon>
        <taxon>Lachnospirales</taxon>
        <taxon>Lachnospiraceae</taxon>
        <taxon>Blautia</taxon>
    </lineage>
</organism>
<feature type="domain" description="D-isomer specific 2-hydroxyacid dehydrogenase NAD-binding" evidence="6">
    <location>
        <begin position="108"/>
        <end position="283"/>
    </location>
</feature>
<dbReference type="Gene3D" id="3.40.50.720">
    <property type="entry name" value="NAD(P)-binding Rossmann-like Domain"/>
    <property type="match status" value="2"/>
</dbReference>
<evidence type="ECO:0000256" key="4">
    <source>
        <dbReference type="RuleBase" id="RU003719"/>
    </source>
</evidence>
<dbReference type="SUPFAM" id="SSF52283">
    <property type="entry name" value="Formate/glycerate dehydrogenase catalytic domain-like"/>
    <property type="match status" value="1"/>
</dbReference>
<protein>
    <submittedName>
        <fullName evidence="7">Glycerate dehydrogenase</fullName>
        <ecNumber evidence="7">1.1.1.29</ecNumber>
    </submittedName>
</protein>
<dbReference type="RefSeq" id="WP_055060742.1">
    <property type="nucleotide sequence ID" value="NZ_BTHH01000036.1"/>
</dbReference>
<dbReference type="PROSITE" id="PS00671">
    <property type="entry name" value="D_2_HYDROXYACID_DH_3"/>
    <property type="match status" value="1"/>
</dbReference>
<dbReference type="EC" id="1.1.1.29" evidence="7"/>
<evidence type="ECO:0000313" key="8">
    <source>
        <dbReference type="Proteomes" id="UP000095431"/>
    </source>
</evidence>
<dbReference type="InterPro" id="IPR006139">
    <property type="entry name" value="D-isomer_2_OHA_DH_cat_dom"/>
</dbReference>
<dbReference type="InterPro" id="IPR050418">
    <property type="entry name" value="D-iso_2-hydroxyacid_DH_PdxB"/>
</dbReference>
<dbReference type="GO" id="GO:0003714">
    <property type="term" value="F:transcription corepressor activity"/>
    <property type="evidence" value="ECO:0007669"/>
    <property type="project" value="InterPro"/>
</dbReference>
<dbReference type="EMBL" id="CYZN01000036">
    <property type="protein sequence ID" value="CUO66259.1"/>
    <property type="molecule type" value="Genomic_DNA"/>
</dbReference>
<proteinExistence type="inferred from homology"/>
<dbReference type="InterPro" id="IPR006140">
    <property type="entry name" value="D-isomer_DH_NAD-bd"/>
</dbReference>
<dbReference type="Pfam" id="PF00389">
    <property type="entry name" value="2-Hacid_dh"/>
    <property type="match status" value="1"/>
</dbReference>
<dbReference type="InterPro" id="IPR043322">
    <property type="entry name" value="CtBP"/>
</dbReference>
<dbReference type="GO" id="GO:0051287">
    <property type="term" value="F:NAD binding"/>
    <property type="evidence" value="ECO:0007669"/>
    <property type="project" value="InterPro"/>
</dbReference>
<dbReference type="SUPFAM" id="SSF51735">
    <property type="entry name" value="NAD(P)-binding Rossmann-fold domains"/>
    <property type="match status" value="1"/>
</dbReference>
<dbReference type="CDD" id="cd05299">
    <property type="entry name" value="CtBP_dh"/>
    <property type="match status" value="1"/>
</dbReference>
<keyword evidence="2 4" id="KW-0560">Oxidoreductase</keyword>